<dbReference type="InterPro" id="IPR001810">
    <property type="entry name" value="F-box_dom"/>
</dbReference>
<proteinExistence type="predicted"/>
<dbReference type="Gene3D" id="2.130.10.30">
    <property type="entry name" value="Regulator of chromosome condensation 1/beta-lactamase-inhibitor protein II"/>
    <property type="match status" value="2"/>
</dbReference>
<dbReference type="PRINTS" id="PR00633">
    <property type="entry name" value="RCCNDNSATION"/>
</dbReference>
<evidence type="ECO:0000313" key="4">
    <source>
        <dbReference type="Proteomes" id="UP000054144"/>
    </source>
</evidence>
<evidence type="ECO:0000259" key="2">
    <source>
        <dbReference type="Pfam" id="PF12937"/>
    </source>
</evidence>
<accession>A0A0D7ANP3</accession>
<dbReference type="InterPro" id="IPR009091">
    <property type="entry name" value="RCC1/BLIP-II"/>
</dbReference>
<dbReference type="PROSITE" id="PS50012">
    <property type="entry name" value="RCC1_3"/>
    <property type="match status" value="3"/>
</dbReference>
<gene>
    <name evidence="3" type="ORF">FISHEDRAFT_33389</name>
</gene>
<protein>
    <submittedName>
        <fullName evidence="3">RCC1/BLIP-II protein</fullName>
    </submittedName>
</protein>
<dbReference type="EMBL" id="KN881618">
    <property type="protein sequence ID" value="KIY53369.1"/>
    <property type="molecule type" value="Genomic_DNA"/>
</dbReference>
<feature type="repeat" description="RCC1" evidence="1">
    <location>
        <begin position="134"/>
        <end position="189"/>
    </location>
</feature>
<organism evidence="3 4">
    <name type="scientific">Fistulina hepatica ATCC 64428</name>
    <dbReference type="NCBI Taxonomy" id="1128425"/>
    <lineage>
        <taxon>Eukaryota</taxon>
        <taxon>Fungi</taxon>
        <taxon>Dikarya</taxon>
        <taxon>Basidiomycota</taxon>
        <taxon>Agaricomycotina</taxon>
        <taxon>Agaricomycetes</taxon>
        <taxon>Agaricomycetidae</taxon>
        <taxon>Agaricales</taxon>
        <taxon>Fistulinaceae</taxon>
        <taxon>Fistulina</taxon>
    </lineage>
</organism>
<dbReference type="OrthoDB" id="61110at2759"/>
<dbReference type="PANTHER" id="PTHR45982:SF3">
    <property type="entry name" value="F-BOX PROTEIN POF9"/>
    <property type="match status" value="1"/>
</dbReference>
<feature type="domain" description="F-box" evidence="2">
    <location>
        <begin position="18"/>
        <end position="51"/>
    </location>
</feature>
<dbReference type="InterPro" id="IPR036047">
    <property type="entry name" value="F-box-like_dom_sf"/>
</dbReference>
<sequence length="540" mass="58833">MLSKRITDIPIEVFLDHLLPQAPVSDVLRLACTCKFFAILCADDVLWKRRLLDDFNFSGAGTARTSGWKFIYKGLSSPQVYVWGSYSNGRLGFPLKPKSLIPAVPFPVPLKFDGVRIVHVSAGGMSFHALDSHGNVYVWGTLNALTTALTSDGFSEPAKTAMTPLKLLLPVTMRSISCGRLHSSGLDSQHRVWTFLSWGRPFCLTSPLLSCILQVECGWAFSAALSRDGQVFVWFPFDGQMQFQVATKNDQLDNQLDAKSRAQPDGTIPCIPWEMDVNPLLLPSLPALPELSANSATDDEPVKLVSIAGLDQCLIGLTNRGHVVKYSGLSNEEVALLGTWEYLSKFSDVREVRENSTFAEGKRPSPDFLRITHISANFNSFVAYSTGEKSIVLIGRNDFTPDTPAEVVPELQYRSVISVVVGDYHKAALTADGKLFTWGAYSLGALGLGDPGQLPAGAPGGFQSETVRVNSVERGHGTPPNVRVPTQVWFNHLMKQSSSPEKFCISVAAAGWHTGALVINLDVSTKAWCYAFGGLCTDSV</sequence>
<name>A0A0D7ANP3_9AGAR</name>
<feature type="repeat" description="RCC1" evidence="1">
    <location>
        <begin position="433"/>
        <end position="520"/>
    </location>
</feature>
<evidence type="ECO:0000256" key="1">
    <source>
        <dbReference type="PROSITE-ProRule" id="PRU00235"/>
    </source>
</evidence>
<dbReference type="InterPro" id="IPR000408">
    <property type="entry name" value="Reg_chr_condens"/>
</dbReference>
<dbReference type="AlphaFoldDB" id="A0A0D7ANP3"/>
<dbReference type="PANTHER" id="PTHR45982">
    <property type="entry name" value="REGULATOR OF CHROMOSOME CONDENSATION"/>
    <property type="match status" value="1"/>
</dbReference>
<dbReference type="Pfam" id="PF12937">
    <property type="entry name" value="F-box-like"/>
    <property type="match status" value="1"/>
</dbReference>
<dbReference type="InterPro" id="IPR051553">
    <property type="entry name" value="Ran_GTPase-activating"/>
</dbReference>
<keyword evidence="4" id="KW-1185">Reference proteome</keyword>
<feature type="repeat" description="RCC1" evidence="1">
    <location>
        <begin position="78"/>
        <end position="133"/>
    </location>
</feature>
<dbReference type="GO" id="GO:0005085">
    <property type="term" value="F:guanyl-nucleotide exchange factor activity"/>
    <property type="evidence" value="ECO:0007669"/>
    <property type="project" value="TreeGrafter"/>
</dbReference>
<reference evidence="3 4" key="1">
    <citation type="journal article" date="2015" name="Fungal Genet. Biol.">
        <title>Evolution of novel wood decay mechanisms in Agaricales revealed by the genome sequences of Fistulina hepatica and Cylindrobasidium torrendii.</title>
        <authorList>
            <person name="Floudas D."/>
            <person name="Held B.W."/>
            <person name="Riley R."/>
            <person name="Nagy L.G."/>
            <person name="Koehler G."/>
            <person name="Ransdell A.S."/>
            <person name="Younus H."/>
            <person name="Chow J."/>
            <person name="Chiniquy J."/>
            <person name="Lipzen A."/>
            <person name="Tritt A."/>
            <person name="Sun H."/>
            <person name="Haridas S."/>
            <person name="LaButti K."/>
            <person name="Ohm R.A."/>
            <person name="Kues U."/>
            <person name="Blanchette R.A."/>
            <person name="Grigoriev I.V."/>
            <person name="Minto R.E."/>
            <person name="Hibbett D.S."/>
        </authorList>
    </citation>
    <scope>NUCLEOTIDE SEQUENCE [LARGE SCALE GENOMIC DNA]</scope>
    <source>
        <strain evidence="3 4">ATCC 64428</strain>
    </source>
</reference>
<dbReference type="Proteomes" id="UP000054144">
    <property type="component" value="Unassembled WGS sequence"/>
</dbReference>
<dbReference type="GO" id="GO:0005737">
    <property type="term" value="C:cytoplasm"/>
    <property type="evidence" value="ECO:0007669"/>
    <property type="project" value="TreeGrafter"/>
</dbReference>
<dbReference type="SUPFAM" id="SSF81383">
    <property type="entry name" value="F-box domain"/>
    <property type="match status" value="1"/>
</dbReference>
<evidence type="ECO:0000313" key="3">
    <source>
        <dbReference type="EMBL" id="KIY53369.1"/>
    </source>
</evidence>
<dbReference type="SUPFAM" id="SSF50985">
    <property type="entry name" value="RCC1/BLIP-II"/>
    <property type="match status" value="1"/>
</dbReference>
<dbReference type="Pfam" id="PF13540">
    <property type="entry name" value="RCC1_2"/>
    <property type="match status" value="1"/>
</dbReference>